<dbReference type="GO" id="GO:0006508">
    <property type="term" value="P:proteolysis"/>
    <property type="evidence" value="ECO:0007669"/>
    <property type="project" value="InterPro"/>
</dbReference>
<keyword evidence="1" id="KW-0862">Zinc</keyword>
<dbReference type="InterPro" id="IPR050951">
    <property type="entry name" value="Retrovirus_Pol_polyprotein"/>
</dbReference>
<comment type="caution">
    <text evidence="4">The sequence shown here is derived from an EMBL/GenBank/DDBJ whole genome shotgun (WGS) entry which is preliminary data.</text>
</comment>
<dbReference type="InterPro" id="IPR001878">
    <property type="entry name" value="Znf_CCHC"/>
</dbReference>
<dbReference type="InterPro" id="IPR036875">
    <property type="entry name" value="Znf_CCHC_sf"/>
</dbReference>
<evidence type="ECO:0000313" key="5">
    <source>
        <dbReference type="Proteomes" id="UP000024635"/>
    </source>
</evidence>
<feature type="compositionally biased region" description="Polar residues" evidence="2">
    <location>
        <begin position="292"/>
        <end position="302"/>
    </location>
</feature>
<gene>
    <name evidence="4" type="primary">Acey_s0043.g741</name>
    <name evidence="4" type="ORF">Y032_0043g741</name>
</gene>
<dbReference type="OrthoDB" id="5860120at2759"/>
<protein>
    <recommendedName>
        <fullName evidence="3">CCHC-type domain-containing protein</fullName>
    </recommendedName>
</protein>
<name>A0A016UFW4_9BILA</name>
<feature type="region of interest" description="Disordered" evidence="2">
    <location>
        <begin position="279"/>
        <end position="312"/>
    </location>
</feature>
<proteinExistence type="predicted"/>
<dbReference type="Proteomes" id="UP000024635">
    <property type="component" value="Unassembled WGS sequence"/>
</dbReference>
<dbReference type="GO" id="GO:0005737">
    <property type="term" value="C:cytoplasm"/>
    <property type="evidence" value="ECO:0007669"/>
    <property type="project" value="UniProtKB-ARBA"/>
</dbReference>
<dbReference type="Gene3D" id="4.10.60.10">
    <property type="entry name" value="Zinc finger, CCHC-type"/>
    <property type="match status" value="1"/>
</dbReference>
<accession>A0A016UFW4</accession>
<dbReference type="GO" id="GO:0019899">
    <property type="term" value="F:enzyme binding"/>
    <property type="evidence" value="ECO:0007669"/>
    <property type="project" value="UniProtKB-ARBA"/>
</dbReference>
<dbReference type="PANTHER" id="PTHR37984">
    <property type="entry name" value="PROTEIN CBG26694"/>
    <property type="match status" value="1"/>
</dbReference>
<evidence type="ECO:0000313" key="4">
    <source>
        <dbReference type="EMBL" id="EYC13488.1"/>
    </source>
</evidence>
<dbReference type="SMART" id="SM00343">
    <property type="entry name" value="ZnF_C2HC"/>
    <property type="match status" value="1"/>
</dbReference>
<sequence length="445" mass="51094">MLDPDVEYHLEFDPIAAAQGEHRRLQSLNPVLNRTNPSVLQREKINSPQQTRARTSPSPSIQSRSQGGFDDLDTQPNVGYIFAAMALPEVEIFKDPQGRGFSEFVTRFDMKYGNLGLRDDMLAHLLFSKLEGYPKAVAEALPKYIREGSFQEILEALRSKFKTNESANQMKAYMEFKHLKMTKDVTRYCLELESLTRKAYPVASEEDLSRTRAGELVSQLTGWPEYLHFFTTMELAPKESAYEMVKAMAQRCERSKEIAASMRETSDAIRQRQFRGRKLHCVNSREKDRQQQSDTSNMVGNNRRTETKQRTPIKKQMKCYNCNELGHFERDCTRRKMTEKPAEKEKYEQGSKPTAKMFTASLSKWICGSVGTEKGQDELVGLQMVANVRLLGLSRKALLDTGSQISIIPSKYSKQACRVVLIWMKTWKKFQSTSKSQFMTHQAIR</sequence>
<dbReference type="Pfam" id="PF00098">
    <property type="entry name" value="zf-CCHC"/>
    <property type="match status" value="1"/>
</dbReference>
<evidence type="ECO:0000259" key="3">
    <source>
        <dbReference type="PROSITE" id="PS50158"/>
    </source>
</evidence>
<organism evidence="4 5">
    <name type="scientific">Ancylostoma ceylanicum</name>
    <dbReference type="NCBI Taxonomy" id="53326"/>
    <lineage>
        <taxon>Eukaryota</taxon>
        <taxon>Metazoa</taxon>
        <taxon>Ecdysozoa</taxon>
        <taxon>Nematoda</taxon>
        <taxon>Chromadorea</taxon>
        <taxon>Rhabditida</taxon>
        <taxon>Rhabditina</taxon>
        <taxon>Rhabditomorpha</taxon>
        <taxon>Strongyloidea</taxon>
        <taxon>Ancylostomatidae</taxon>
        <taxon>Ancylostomatinae</taxon>
        <taxon>Ancylostoma</taxon>
    </lineage>
</organism>
<dbReference type="GO" id="GO:0004190">
    <property type="term" value="F:aspartic-type endopeptidase activity"/>
    <property type="evidence" value="ECO:0007669"/>
    <property type="project" value="InterPro"/>
</dbReference>
<feature type="compositionally biased region" description="Polar residues" evidence="2">
    <location>
        <begin position="46"/>
        <end position="66"/>
    </location>
</feature>
<feature type="region of interest" description="Disordered" evidence="2">
    <location>
        <begin position="31"/>
        <end position="72"/>
    </location>
</feature>
<evidence type="ECO:0000256" key="2">
    <source>
        <dbReference type="SAM" id="MobiDB-lite"/>
    </source>
</evidence>
<dbReference type="SUPFAM" id="SSF57756">
    <property type="entry name" value="Retrovirus zinc finger-like domains"/>
    <property type="match status" value="1"/>
</dbReference>
<reference evidence="5" key="1">
    <citation type="journal article" date="2015" name="Nat. Genet.">
        <title>The genome and transcriptome of the zoonotic hookworm Ancylostoma ceylanicum identify infection-specific gene families.</title>
        <authorList>
            <person name="Schwarz E.M."/>
            <person name="Hu Y."/>
            <person name="Antoshechkin I."/>
            <person name="Miller M.M."/>
            <person name="Sternberg P.W."/>
            <person name="Aroian R.V."/>
        </authorList>
    </citation>
    <scope>NUCLEOTIDE SEQUENCE</scope>
    <source>
        <strain evidence="5">HY135</strain>
    </source>
</reference>
<keyword evidence="5" id="KW-1185">Reference proteome</keyword>
<dbReference type="AlphaFoldDB" id="A0A016UFW4"/>
<keyword evidence="1" id="KW-0479">Metal-binding</keyword>
<dbReference type="EMBL" id="JARK01001379">
    <property type="protein sequence ID" value="EYC13488.1"/>
    <property type="molecule type" value="Genomic_DNA"/>
</dbReference>
<dbReference type="GO" id="GO:0008270">
    <property type="term" value="F:zinc ion binding"/>
    <property type="evidence" value="ECO:0007669"/>
    <property type="project" value="UniProtKB-KW"/>
</dbReference>
<keyword evidence="1" id="KW-0863">Zinc-finger</keyword>
<evidence type="ECO:0000256" key="1">
    <source>
        <dbReference type="PROSITE-ProRule" id="PRU00047"/>
    </source>
</evidence>
<dbReference type="InterPro" id="IPR001969">
    <property type="entry name" value="Aspartic_peptidase_AS"/>
</dbReference>
<dbReference type="GO" id="GO:0003676">
    <property type="term" value="F:nucleic acid binding"/>
    <property type="evidence" value="ECO:0007669"/>
    <property type="project" value="InterPro"/>
</dbReference>
<dbReference type="PROSITE" id="PS00141">
    <property type="entry name" value="ASP_PROTEASE"/>
    <property type="match status" value="1"/>
</dbReference>
<dbReference type="PANTHER" id="PTHR37984:SF5">
    <property type="entry name" value="PROTEIN NYNRIN-LIKE"/>
    <property type="match status" value="1"/>
</dbReference>
<dbReference type="PROSITE" id="PS50158">
    <property type="entry name" value="ZF_CCHC"/>
    <property type="match status" value="1"/>
</dbReference>
<feature type="domain" description="CCHC-type" evidence="3">
    <location>
        <begin position="318"/>
        <end position="334"/>
    </location>
</feature>